<name>A0A9P5Y1V9_9AGAR</name>
<comment type="caution">
    <text evidence="2">The sequence shown here is derived from an EMBL/GenBank/DDBJ whole genome shotgun (WGS) entry which is preliminary data.</text>
</comment>
<sequence length="239" mass="25532">MDACPEPLEKIFQKVEEESERRAQEEIASARAETSGSGGKAGSSATRKARGRRRGSISITRFGQLADDASKGSHGPSTPNTVSAIATKSPFYREQLKNESTSSFASGGSAYFDENGHIEEDSHVTQMRQIAGRQSISKAVGGFLPRRLSRARSANVIATGDGNMVIGVSVEEATVESEEGVETSRASVHAPGGLRNQASRLSMAGSSPARSSWVAKAKGFTQKFRRKSKTDRAVNQTPR</sequence>
<evidence type="ECO:0000256" key="1">
    <source>
        <dbReference type="SAM" id="MobiDB-lite"/>
    </source>
</evidence>
<feature type="compositionally biased region" description="Basic and acidic residues" evidence="1">
    <location>
        <begin position="15"/>
        <end position="25"/>
    </location>
</feature>
<dbReference type="AlphaFoldDB" id="A0A9P5Y1V9"/>
<protein>
    <submittedName>
        <fullName evidence="2">Uncharacterized protein</fullName>
    </submittedName>
</protein>
<organism evidence="2 3">
    <name type="scientific">Collybia nuda</name>
    <dbReference type="NCBI Taxonomy" id="64659"/>
    <lineage>
        <taxon>Eukaryota</taxon>
        <taxon>Fungi</taxon>
        <taxon>Dikarya</taxon>
        <taxon>Basidiomycota</taxon>
        <taxon>Agaricomycotina</taxon>
        <taxon>Agaricomycetes</taxon>
        <taxon>Agaricomycetidae</taxon>
        <taxon>Agaricales</taxon>
        <taxon>Tricholomatineae</taxon>
        <taxon>Clitocybaceae</taxon>
        <taxon>Collybia</taxon>
    </lineage>
</organism>
<evidence type="ECO:0000313" key="3">
    <source>
        <dbReference type="Proteomes" id="UP000807353"/>
    </source>
</evidence>
<gene>
    <name evidence="2" type="ORF">BDZ94DRAFT_880937</name>
</gene>
<feature type="compositionally biased region" description="Low complexity" evidence="1">
    <location>
        <begin position="26"/>
        <end position="35"/>
    </location>
</feature>
<dbReference type="EMBL" id="MU150294">
    <property type="protein sequence ID" value="KAF9460722.1"/>
    <property type="molecule type" value="Genomic_DNA"/>
</dbReference>
<accession>A0A9P5Y1V9</accession>
<feature type="compositionally biased region" description="Polar residues" evidence="1">
    <location>
        <begin position="196"/>
        <end position="210"/>
    </location>
</feature>
<feature type="region of interest" description="Disordered" evidence="1">
    <location>
        <begin position="177"/>
        <end position="239"/>
    </location>
</feature>
<keyword evidence="3" id="KW-1185">Reference proteome</keyword>
<proteinExistence type="predicted"/>
<reference evidence="2" key="1">
    <citation type="submission" date="2020-11" db="EMBL/GenBank/DDBJ databases">
        <authorList>
            <consortium name="DOE Joint Genome Institute"/>
            <person name="Ahrendt S."/>
            <person name="Riley R."/>
            <person name="Andreopoulos W."/>
            <person name="Labutti K."/>
            <person name="Pangilinan J."/>
            <person name="Ruiz-Duenas F.J."/>
            <person name="Barrasa J.M."/>
            <person name="Sanchez-Garcia M."/>
            <person name="Camarero S."/>
            <person name="Miyauchi S."/>
            <person name="Serrano A."/>
            <person name="Linde D."/>
            <person name="Babiker R."/>
            <person name="Drula E."/>
            <person name="Ayuso-Fernandez I."/>
            <person name="Pacheco R."/>
            <person name="Padilla G."/>
            <person name="Ferreira P."/>
            <person name="Barriuso J."/>
            <person name="Kellner H."/>
            <person name="Castanera R."/>
            <person name="Alfaro M."/>
            <person name="Ramirez L."/>
            <person name="Pisabarro A.G."/>
            <person name="Kuo A."/>
            <person name="Tritt A."/>
            <person name="Lipzen A."/>
            <person name="He G."/>
            <person name="Yan M."/>
            <person name="Ng V."/>
            <person name="Cullen D."/>
            <person name="Martin F."/>
            <person name="Rosso M.-N."/>
            <person name="Henrissat B."/>
            <person name="Hibbett D."/>
            <person name="Martinez A.T."/>
            <person name="Grigoriev I.V."/>
        </authorList>
    </citation>
    <scope>NUCLEOTIDE SEQUENCE</scope>
    <source>
        <strain evidence="2">CBS 247.69</strain>
    </source>
</reference>
<feature type="region of interest" description="Disordered" evidence="1">
    <location>
        <begin position="15"/>
        <end position="86"/>
    </location>
</feature>
<dbReference type="Proteomes" id="UP000807353">
    <property type="component" value="Unassembled WGS sequence"/>
</dbReference>
<evidence type="ECO:0000313" key="2">
    <source>
        <dbReference type="EMBL" id="KAF9460722.1"/>
    </source>
</evidence>
<feature type="compositionally biased region" description="Polar residues" evidence="1">
    <location>
        <begin position="75"/>
        <end position="86"/>
    </location>
</feature>
<dbReference type="OrthoDB" id="3191896at2759"/>